<keyword evidence="2" id="KW-0472">Membrane</keyword>
<reference evidence="4" key="1">
    <citation type="journal article" date="2014" name="Int. J. Syst. Evol. Microbiol.">
        <title>Complete genome sequence of Corynebacterium casei LMG S-19264T (=DSM 44701T), isolated from a smear-ripened cheese.</title>
        <authorList>
            <consortium name="US DOE Joint Genome Institute (JGI-PGF)"/>
            <person name="Walter F."/>
            <person name="Albersmeier A."/>
            <person name="Kalinowski J."/>
            <person name="Ruckert C."/>
        </authorList>
    </citation>
    <scope>NUCLEOTIDE SEQUENCE</scope>
    <source>
        <strain evidence="4">CGMCC 1.15371</strain>
    </source>
</reference>
<comment type="catalytic activity">
    <reaction evidence="1">
        <text>Hydrolysis of proteins in presence of ATP.</text>
        <dbReference type="EC" id="3.4.21.53"/>
    </reaction>
</comment>
<dbReference type="Gene3D" id="3.30.230.10">
    <property type="match status" value="1"/>
</dbReference>
<dbReference type="InterPro" id="IPR008269">
    <property type="entry name" value="Lon_proteolytic"/>
</dbReference>
<dbReference type="GO" id="GO:0004176">
    <property type="term" value="F:ATP-dependent peptidase activity"/>
    <property type="evidence" value="ECO:0007669"/>
    <property type="project" value="UniProtKB-UniRule"/>
</dbReference>
<dbReference type="Pfam" id="PF05362">
    <property type="entry name" value="Lon_C"/>
    <property type="match status" value="1"/>
</dbReference>
<evidence type="ECO:0000313" key="5">
    <source>
        <dbReference type="Proteomes" id="UP000628775"/>
    </source>
</evidence>
<reference evidence="4" key="2">
    <citation type="submission" date="2020-09" db="EMBL/GenBank/DDBJ databases">
        <authorList>
            <person name="Sun Q."/>
            <person name="Zhou Y."/>
        </authorList>
    </citation>
    <scope>NUCLEOTIDE SEQUENCE</scope>
    <source>
        <strain evidence="4">CGMCC 1.15371</strain>
    </source>
</reference>
<keyword evidence="1" id="KW-0720">Serine protease</keyword>
<dbReference type="Pfam" id="PF13180">
    <property type="entry name" value="PDZ_2"/>
    <property type="match status" value="1"/>
</dbReference>
<evidence type="ECO:0000256" key="2">
    <source>
        <dbReference type="SAM" id="Phobius"/>
    </source>
</evidence>
<dbReference type="SMART" id="SM00228">
    <property type="entry name" value="PDZ"/>
    <property type="match status" value="1"/>
</dbReference>
<dbReference type="PANTHER" id="PTHR10046">
    <property type="entry name" value="ATP DEPENDENT LON PROTEASE FAMILY MEMBER"/>
    <property type="match status" value="1"/>
</dbReference>
<proteinExistence type="inferred from homology"/>
<name>A0A8J2W341_9BACL</name>
<dbReference type="SUPFAM" id="SSF50156">
    <property type="entry name" value="PDZ domain-like"/>
    <property type="match status" value="1"/>
</dbReference>
<keyword evidence="5" id="KW-1185">Reference proteome</keyword>
<gene>
    <name evidence="4" type="primary">ylbL</name>
    <name evidence="4" type="ORF">GCM10011391_19950</name>
</gene>
<dbReference type="InterPro" id="IPR014721">
    <property type="entry name" value="Ribsml_uS5_D2-typ_fold_subgr"/>
</dbReference>
<accession>A0A8J2W341</accession>
<keyword evidence="1" id="KW-0645">Protease</keyword>
<dbReference type="GO" id="GO:0006508">
    <property type="term" value="P:proteolysis"/>
    <property type="evidence" value="ECO:0007669"/>
    <property type="project" value="UniProtKB-KW"/>
</dbReference>
<dbReference type="AlphaFoldDB" id="A0A8J2W341"/>
<evidence type="ECO:0000259" key="3">
    <source>
        <dbReference type="PROSITE" id="PS51786"/>
    </source>
</evidence>
<feature type="transmembrane region" description="Helical" evidence="2">
    <location>
        <begin position="12"/>
        <end position="32"/>
    </location>
</feature>
<dbReference type="InterPro" id="IPR001478">
    <property type="entry name" value="PDZ"/>
</dbReference>
<dbReference type="InterPro" id="IPR020568">
    <property type="entry name" value="Ribosomal_Su5_D2-typ_SF"/>
</dbReference>
<dbReference type="GO" id="GO:0030163">
    <property type="term" value="P:protein catabolic process"/>
    <property type="evidence" value="ECO:0007669"/>
    <property type="project" value="InterPro"/>
</dbReference>
<dbReference type="InterPro" id="IPR036034">
    <property type="entry name" value="PDZ_sf"/>
</dbReference>
<comment type="caution">
    <text evidence="4">The sequence shown here is derived from an EMBL/GenBank/DDBJ whole genome shotgun (WGS) entry which is preliminary data.</text>
</comment>
<protein>
    <recommendedName>
        <fullName evidence="1">endopeptidase La</fullName>
        <ecNumber evidence="1">3.4.21.53</ecNumber>
    </recommendedName>
</protein>
<keyword evidence="2" id="KW-0812">Transmembrane</keyword>
<evidence type="ECO:0000256" key="1">
    <source>
        <dbReference type="PROSITE-ProRule" id="PRU01122"/>
    </source>
</evidence>
<keyword evidence="1" id="KW-0378">Hydrolase</keyword>
<dbReference type="EMBL" id="BMIR01000008">
    <property type="protein sequence ID" value="GGE41194.1"/>
    <property type="molecule type" value="Genomic_DNA"/>
</dbReference>
<dbReference type="PROSITE" id="PS51786">
    <property type="entry name" value="LON_PROTEOLYTIC"/>
    <property type="match status" value="1"/>
</dbReference>
<comment type="similarity">
    <text evidence="1">Belongs to the peptidase S16 family.</text>
</comment>
<feature type="active site" evidence="1">
    <location>
        <position position="245"/>
    </location>
</feature>
<keyword evidence="2" id="KW-1133">Transmembrane helix</keyword>
<dbReference type="GO" id="GO:0004252">
    <property type="term" value="F:serine-type endopeptidase activity"/>
    <property type="evidence" value="ECO:0007669"/>
    <property type="project" value="UniProtKB-UniRule"/>
</dbReference>
<organism evidence="4 5">
    <name type="scientific">Pullulanibacillus camelliae</name>
    <dbReference type="NCBI Taxonomy" id="1707096"/>
    <lineage>
        <taxon>Bacteria</taxon>
        <taxon>Bacillati</taxon>
        <taxon>Bacillota</taxon>
        <taxon>Bacilli</taxon>
        <taxon>Bacillales</taxon>
        <taxon>Sporolactobacillaceae</taxon>
        <taxon>Pullulanibacillus</taxon>
    </lineage>
</organism>
<evidence type="ECO:0000313" key="4">
    <source>
        <dbReference type="EMBL" id="GGE41194.1"/>
    </source>
</evidence>
<dbReference type="RefSeq" id="WP_229672504.1">
    <property type="nucleotide sequence ID" value="NZ_BMIR01000008.1"/>
</dbReference>
<feature type="domain" description="Lon proteolytic" evidence="3">
    <location>
        <begin position="241"/>
        <end position="343"/>
    </location>
</feature>
<dbReference type="InterPro" id="IPR027065">
    <property type="entry name" value="Lon_Prtase"/>
</dbReference>
<dbReference type="NCBIfam" id="NF041438">
    <property type="entry name" value="SepM_fam_S16"/>
    <property type="match status" value="1"/>
</dbReference>
<sequence length="347" mass="38223">MRKKRGKIIYSIVVIILVVGILMNVIRLPYFITQPGTADALSPMIKVEDAYPQKGTLRLVTILEGKANVFQYLKAKYDFNKYTQVVKAQQVKLPDESNEEMEVRQLNYMNESQIKATYVAYKAADRHPVLHQNGVLVVNVNSKMPVSKVLKVKDLITGADGQPIHDMDDLAKVLKNKKLGDSVDLRVKRGKKVLNVTTKIAKFPKEWLDANQDKKVGLGILQGDDMSVSIDPEVHINTKGIGGPSAGLMMSLEIYNQLTPTDMTKGYDICGTGEIFTDGKVGPIGGIKQKIVAADKAGADYFFAPTADHEDQDAIAAAKDIGTDMKIVPISTFQDAINFLKTLKAKK</sequence>
<dbReference type="Proteomes" id="UP000628775">
    <property type="component" value="Unassembled WGS sequence"/>
</dbReference>
<dbReference type="EC" id="3.4.21.53" evidence="1"/>
<dbReference type="GO" id="GO:0005524">
    <property type="term" value="F:ATP binding"/>
    <property type="evidence" value="ECO:0007669"/>
    <property type="project" value="InterPro"/>
</dbReference>
<dbReference type="SUPFAM" id="SSF54211">
    <property type="entry name" value="Ribosomal protein S5 domain 2-like"/>
    <property type="match status" value="1"/>
</dbReference>
<feature type="active site" evidence="1">
    <location>
        <position position="290"/>
    </location>
</feature>